<accession>A0A212JHP4</accession>
<dbReference type="AlphaFoldDB" id="A0A212JHP4"/>
<organism evidence="3">
    <name type="scientific">uncultured Eubacteriales bacterium</name>
    <dbReference type="NCBI Taxonomy" id="172733"/>
    <lineage>
        <taxon>Bacteria</taxon>
        <taxon>Bacillati</taxon>
        <taxon>Bacillota</taxon>
        <taxon>Clostridia</taxon>
        <taxon>Eubacteriales</taxon>
        <taxon>environmental samples</taxon>
    </lineage>
</organism>
<keyword evidence="2" id="KW-1133">Transmembrane helix</keyword>
<proteinExistence type="predicted"/>
<name>A0A212JHP4_9FIRM</name>
<feature type="transmembrane region" description="Helical" evidence="2">
    <location>
        <begin position="30"/>
        <end position="55"/>
    </location>
</feature>
<keyword evidence="2" id="KW-0472">Membrane</keyword>
<sequence>MKIIFEDGGTLIQSMFGFRGGVGIIYENTFFGILTFAILAIICILAVIGLFFVIGAMGRGRKQRKGETPGQRWLRTGKMD</sequence>
<reference evidence="3" key="1">
    <citation type="submission" date="2016-04" db="EMBL/GenBank/DDBJ databases">
        <authorList>
            <person name="Evans L.H."/>
            <person name="Alamgir A."/>
            <person name="Owens N."/>
            <person name="Weber N.D."/>
            <person name="Virtaneva K."/>
            <person name="Barbian K."/>
            <person name="Babar A."/>
            <person name="Rosenke K."/>
        </authorList>
    </citation>
    <scope>NUCLEOTIDE SEQUENCE</scope>
    <source>
        <strain evidence="3">86</strain>
    </source>
</reference>
<feature type="region of interest" description="Disordered" evidence="1">
    <location>
        <begin position="59"/>
        <end position="80"/>
    </location>
</feature>
<keyword evidence="2" id="KW-0812">Transmembrane</keyword>
<dbReference type="EMBL" id="FLUN01000001">
    <property type="protein sequence ID" value="SBV98931.1"/>
    <property type="molecule type" value="Genomic_DNA"/>
</dbReference>
<protein>
    <submittedName>
        <fullName evidence="3">Uncharacterized protein</fullName>
    </submittedName>
</protein>
<evidence type="ECO:0000256" key="2">
    <source>
        <dbReference type="SAM" id="Phobius"/>
    </source>
</evidence>
<gene>
    <name evidence="3" type="ORF">KL86CLO1_11106</name>
</gene>
<evidence type="ECO:0000313" key="3">
    <source>
        <dbReference type="EMBL" id="SBV98931.1"/>
    </source>
</evidence>
<evidence type="ECO:0000256" key="1">
    <source>
        <dbReference type="SAM" id="MobiDB-lite"/>
    </source>
</evidence>